<dbReference type="EC" id="2.7.11.1" evidence="1"/>
<dbReference type="PANTHER" id="PTHR43671:SF98">
    <property type="entry name" value="SERINE_THREONINE-PROTEIN KINASE NEK11"/>
    <property type="match status" value="1"/>
</dbReference>
<protein>
    <recommendedName>
        <fullName evidence="1">non-specific serine/threonine protein kinase</fullName>
        <ecNumber evidence="1">2.7.11.1</ecNumber>
    </recommendedName>
</protein>
<dbReference type="PANTHER" id="PTHR43671">
    <property type="entry name" value="SERINE/THREONINE-PROTEIN KINASE NEK"/>
    <property type="match status" value="1"/>
</dbReference>
<evidence type="ECO:0000256" key="8">
    <source>
        <dbReference type="ARBA" id="ARBA00048679"/>
    </source>
</evidence>
<dbReference type="InterPro" id="IPR050660">
    <property type="entry name" value="NEK_Ser/Thr_kinase"/>
</dbReference>
<dbReference type="AlphaFoldDB" id="A0AAN6PNZ3"/>
<dbReference type="GO" id="GO:0004674">
    <property type="term" value="F:protein serine/threonine kinase activity"/>
    <property type="evidence" value="ECO:0007669"/>
    <property type="project" value="UniProtKB-KW"/>
</dbReference>
<evidence type="ECO:0000313" key="10">
    <source>
        <dbReference type="EMBL" id="KAK4044312.1"/>
    </source>
</evidence>
<comment type="caution">
    <text evidence="10">The sequence shown here is derived from an EMBL/GenBank/DDBJ whole genome shotgun (WGS) entry which is preliminary data.</text>
</comment>
<dbReference type="PROSITE" id="PS50011">
    <property type="entry name" value="PROTEIN_KINASE_DOM"/>
    <property type="match status" value="1"/>
</dbReference>
<name>A0AAN6PNZ3_9PEZI</name>
<gene>
    <name evidence="10" type="ORF">C8A01DRAFT_31629</name>
</gene>
<organism evidence="10 11">
    <name type="scientific">Parachaetomium inaequale</name>
    <dbReference type="NCBI Taxonomy" id="2588326"/>
    <lineage>
        <taxon>Eukaryota</taxon>
        <taxon>Fungi</taxon>
        <taxon>Dikarya</taxon>
        <taxon>Ascomycota</taxon>
        <taxon>Pezizomycotina</taxon>
        <taxon>Sordariomycetes</taxon>
        <taxon>Sordariomycetidae</taxon>
        <taxon>Sordariales</taxon>
        <taxon>Chaetomiaceae</taxon>
        <taxon>Parachaetomium</taxon>
    </lineage>
</organism>
<dbReference type="SUPFAM" id="SSF56112">
    <property type="entry name" value="Protein kinase-like (PK-like)"/>
    <property type="match status" value="1"/>
</dbReference>
<dbReference type="EMBL" id="MU854320">
    <property type="protein sequence ID" value="KAK4044312.1"/>
    <property type="molecule type" value="Genomic_DNA"/>
</dbReference>
<dbReference type="InterPro" id="IPR000719">
    <property type="entry name" value="Prot_kinase_dom"/>
</dbReference>
<reference evidence="11" key="1">
    <citation type="journal article" date="2023" name="Mol. Phylogenet. Evol.">
        <title>Genome-scale phylogeny and comparative genomics of the fungal order Sordariales.</title>
        <authorList>
            <person name="Hensen N."/>
            <person name="Bonometti L."/>
            <person name="Westerberg I."/>
            <person name="Brannstrom I.O."/>
            <person name="Guillou S."/>
            <person name="Cros-Aarteil S."/>
            <person name="Calhoun S."/>
            <person name="Haridas S."/>
            <person name="Kuo A."/>
            <person name="Mondo S."/>
            <person name="Pangilinan J."/>
            <person name="Riley R."/>
            <person name="LaButti K."/>
            <person name="Andreopoulos B."/>
            <person name="Lipzen A."/>
            <person name="Chen C."/>
            <person name="Yan M."/>
            <person name="Daum C."/>
            <person name="Ng V."/>
            <person name="Clum A."/>
            <person name="Steindorff A."/>
            <person name="Ohm R.A."/>
            <person name="Martin F."/>
            <person name="Silar P."/>
            <person name="Natvig D.O."/>
            <person name="Lalanne C."/>
            <person name="Gautier V."/>
            <person name="Ament-Velasquez S.L."/>
            <person name="Kruys A."/>
            <person name="Hutchinson M.I."/>
            <person name="Powell A.J."/>
            <person name="Barry K."/>
            <person name="Miller A.N."/>
            <person name="Grigoriev I.V."/>
            <person name="Debuchy R."/>
            <person name="Gladieux P."/>
            <person name="Hiltunen Thoren M."/>
            <person name="Johannesson H."/>
        </authorList>
    </citation>
    <scope>NUCLEOTIDE SEQUENCE [LARGE SCALE GENOMIC DNA]</scope>
    <source>
        <strain evidence="11">CBS 284.82</strain>
    </source>
</reference>
<keyword evidence="3" id="KW-0808">Transferase</keyword>
<keyword evidence="4" id="KW-0547">Nucleotide-binding</keyword>
<evidence type="ECO:0000256" key="5">
    <source>
        <dbReference type="ARBA" id="ARBA00022777"/>
    </source>
</evidence>
<comment type="catalytic activity">
    <reaction evidence="7">
        <text>L-threonyl-[protein] + ATP = O-phospho-L-threonyl-[protein] + ADP + H(+)</text>
        <dbReference type="Rhea" id="RHEA:46608"/>
        <dbReference type="Rhea" id="RHEA-COMP:11060"/>
        <dbReference type="Rhea" id="RHEA-COMP:11605"/>
        <dbReference type="ChEBI" id="CHEBI:15378"/>
        <dbReference type="ChEBI" id="CHEBI:30013"/>
        <dbReference type="ChEBI" id="CHEBI:30616"/>
        <dbReference type="ChEBI" id="CHEBI:61977"/>
        <dbReference type="ChEBI" id="CHEBI:456216"/>
        <dbReference type="EC" id="2.7.11.1"/>
    </reaction>
</comment>
<proteinExistence type="predicted"/>
<feature type="domain" description="Protein kinase" evidence="9">
    <location>
        <begin position="11"/>
        <end position="362"/>
    </location>
</feature>
<evidence type="ECO:0000256" key="2">
    <source>
        <dbReference type="ARBA" id="ARBA00022527"/>
    </source>
</evidence>
<keyword evidence="2" id="KW-0723">Serine/threonine-protein kinase</keyword>
<evidence type="ECO:0000256" key="7">
    <source>
        <dbReference type="ARBA" id="ARBA00047899"/>
    </source>
</evidence>
<comment type="catalytic activity">
    <reaction evidence="8">
        <text>L-seryl-[protein] + ATP = O-phospho-L-seryl-[protein] + ADP + H(+)</text>
        <dbReference type="Rhea" id="RHEA:17989"/>
        <dbReference type="Rhea" id="RHEA-COMP:9863"/>
        <dbReference type="Rhea" id="RHEA-COMP:11604"/>
        <dbReference type="ChEBI" id="CHEBI:15378"/>
        <dbReference type="ChEBI" id="CHEBI:29999"/>
        <dbReference type="ChEBI" id="CHEBI:30616"/>
        <dbReference type="ChEBI" id="CHEBI:83421"/>
        <dbReference type="ChEBI" id="CHEBI:456216"/>
        <dbReference type="EC" id="2.7.11.1"/>
    </reaction>
</comment>
<dbReference type="SMART" id="SM00220">
    <property type="entry name" value="S_TKc"/>
    <property type="match status" value="1"/>
</dbReference>
<evidence type="ECO:0000256" key="6">
    <source>
        <dbReference type="ARBA" id="ARBA00022840"/>
    </source>
</evidence>
<evidence type="ECO:0000313" key="11">
    <source>
        <dbReference type="Proteomes" id="UP001303115"/>
    </source>
</evidence>
<keyword evidence="6" id="KW-0067">ATP-binding</keyword>
<dbReference type="InterPro" id="IPR011009">
    <property type="entry name" value="Kinase-like_dom_sf"/>
</dbReference>
<dbReference type="Proteomes" id="UP001303115">
    <property type="component" value="Unassembled WGS sequence"/>
</dbReference>
<accession>A0AAN6PNZ3</accession>
<keyword evidence="11" id="KW-1185">Reference proteome</keyword>
<dbReference type="GO" id="GO:0005524">
    <property type="term" value="F:ATP binding"/>
    <property type="evidence" value="ECO:0007669"/>
    <property type="project" value="UniProtKB-KW"/>
</dbReference>
<dbReference type="Gene3D" id="1.10.510.10">
    <property type="entry name" value="Transferase(Phosphotransferase) domain 1"/>
    <property type="match status" value="1"/>
</dbReference>
<keyword evidence="5" id="KW-0418">Kinase</keyword>
<sequence>MSTLNLPKSAYSLYKPLDDGLFLVRRTTDGEILLARPLDADYDKTAHLIRHGAAVPAANLLNHENLVSIHDELVNIPFYHHQGSSPDSATRMFLWDFSDGGTLQDVLDDYAPPANGGGFDPAAMGGLLPEAFVWHVALGLLRGLQWLHEGVRDTYGVVASDATGRRCRRVRGQTEAEAGWMPVLHRDLRAANVFLQRPRGIETYGDVKLGGFERCFVSGTAGKGREAPVVAMEKEDGVSLGVLRKRMARWKREGYGVPKAQRPYTRGSELFAVGALLYRMMCGRELPPAEECPDCGCVHITSNDAARHNPCRHDCVKDINIDIVFAPLLNYTAELKLLVMLLLRLNRNDEWTASAVLDHAWPGFQVWATHTEDGRLYRDIFDDMWFRKQNQARFKKRRREVVEAEEEEEEQWDDMELGDDVLVV</sequence>
<evidence type="ECO:0000256" key="1">
    <source>
        <dbReference type="ARBA" id="ARBA00012513"/>
    </source>
</evidence>
<evidence type="ECO:0000256" key="3">
    <source>
        <dbReference type="ARBA" id="ARBA00022679"/>
    </source>
</evidence>
<evidence type="ECO:0000259" key="9">
    <source>
        <dbReference type="PROSITE" id="PS50011"/>
    </source>
</evidence>
<evidence type="ECO:0000256" key="4">
    <source>
        <dbReference type="ARBA" id="ARBA00022741"/>
    </source>
</evidence>